<name>A0AAD7U8X4_9STRA</name>
<feature type="region of interest" description="Disordered" evidence="1">
    <location>
        <begin position="274"/>
        <end position="341"/>
    </location>
</feature>
<proteinExistence type="predicted"/>
<feature type="compositionally biased region" description="Polar residues" evidence="1">
    <location>
        <begin position="94"/>
        <end position="104"/>
    </location>
</feature>
<comment type="caution">
    <text evidence="2">The sequence shown here is derived from an EMBL/GenBank/DDBJ whole genome shotgun (WGS) entry which is preliminary data.</text>
</comment>
<dbReference type="Proteomes" id="UP001230188">
    <property type="component" value="Unassembled WGS sequence"/>
</dbReference>
<keyword evidence="3" id="KW-1185">Reference proteome</keyword>
<feature type="region of interest" description="Disordered" evidence="1">
    <location>
        <begin position="79"/>
        <end position="104"/>
    </location>
</feature>
<accession>A0AAD7U8X4</accession>
<gene>
    <name evidence="2" type="ORF">CTAYLR_001449</name>
</gene>
<organism evidence="2 3">
    <name type="scientific">Chrysophaeum taylorii</name>
    <dbReference type="NCBI Taxonomy" id="2483200"/>
    <lineage>
        <taxon>Eukaryota</taxon>
        <taxon>Sar</taxon>
        <taxon>Stramenopiles</taxon>
        <taxon>Ochrophyta</taxon>
        <taxon>Pelagophyceae</taxon>
        <taxon>Pelagomonadales</taxon>
        <taxon>Pelagomonadaceae</taxon>
        <taxon>Chrysophaeum</taxon>
    </lineage>
</organism>
<evidence type="ECO:0000313" key="3">
    <source>
        <dbReference type="Proteomes" id="UP001230188"/>
    </source>
</evidence>
<protein>
    <submittedName>
        <fullName evidence="2">Uncharacterized protein</fullName>
    </submittedName>
</protein>
<feature type="compositionally biased region" description="Basic and acidic residues" evidence="1">
    <location>
        <begin position="79"/>
        <end position="93"/>
    </location>
</feature>
<feature type="compositionally biased region" description="Pro residues" evidence="1">
    <location>
        <begin position="319"/>
        <end position="341"/>
    </location>
</feature>
<evidence type="ECO:0000256" key="1">
    <source>
        <dbReference type="SAM" id="MobiDB-lite"/>
    </source>
</evidence>
<dbReference type="EMBL" id="JAQMWT010000523">
    <property type="protein sequence ID" value="KAJ8600410.1"/>
    <property type="molecule type" value="Genomic_DNA"/>
</dbReference>
<evidence type="ECO:0000313" key="2">
    <source>
        <dbReference type="EMBL" id="KAJ8600410.1"/>
    </source>
</evidence>
<dbReference type="AlphaFoldDB" id="A0AAD7U8X4"/>
<reference evidence="2" key="1">
    <citation type="submission" date="2023-01" db="EMBL/GenBank/DDBJ databases">
        <title>Metagenome sequencing of chrysophaentin producing Chrysophaeum taylorii.</title>
        <authorList>
            <person name="Davison J."/>
            <person name="Bewley C."/>
        </authorList>
    </citation>
    <scope>NUCLEOTIDE SEQUENCE</scope>
    <source>
        <strain evidence="2">NIES-1699</strain>
    </source>
</reference>
<sequence>MYGADAASSERTVERYLTSSYVDAKSRGRDTNFNFPPDVLVTLVKLVEDMRSMLIPVCKWTVVDYARRLVARSSRARMFTETDDRGHQSRDDQGNNNVWSSDKWNNCWPERSGSSGSEQTGEIDFSALELPTWKRAREETKTVEPGVRLNSEGMEYIAFETEIAHIKNATATDLKKAYALPAFNIAYANADEAKVALMRAMENQYGKQIPLPGSPRSSSRRLSGAEFSCCYAPSIADRCSTCTLFAPSDDFCAASRSNCETACSHVWCSLPTASPTTTEPSPRPSPEPSTAAPSTLKPTSSEPTTARPSLSPSTSAPSTPKPSNMPTPKPSPHPPSPIPTPSPTASYRICCFYSESGRPCYDCTEQSYVTSNDENPFCALSETNCETCVRVSADAKSDVFSADAETDLVSADENADDAVVQAHRRADARADPQAYLHDEPDSLLRRPRVVQIGRESASDLDDALTSGDPDKDCAWVQNFVPTRCAVKGATTFAYQGCPVACGTCANSECGSESTSWYLGSEPSKNCAWVADAAGNRCHKKSVDDTYAFEACPFACDACSISGCEDSADWAKSGEPSKDCSWVAEAKSNRCILLGADGAYAYEACRAACHSCYEALTGADCANDNSWYKKSEPAKTCDWVASFVPKRCVTKGEDDEWAFEMCPEACDTC</sequence>
<feature type="compositionally biased region" description="Low complexity" evidence="1">
    <location>
        <begin position="303"/>
        <end position="318"/>
    </location>
</feature>